<proteinExistence type="inferred from homology"/>
<dbReference type="PANTHER" id="PTHR11808">
    <property type="entry name" value="TRANS-SULFURATION ENZYME FAMILY MEMBER"/>
    <property type="match status" value="1"/>
</dbReference>
<keyword evidence="6" id="KW-1185">Reference proteome</keyword>
<evidence type="ECO:0000256" key="2">
    <source>
        <dbReference type="ARBA" id="ARBA00022898"/>
    </source>
</evidence>
<dbReference type="OrthoDB" id="3512640at2759"/>
<sequence length="413" mass="45578">MAPQTDQKPRLTGTELIHGDDELVHGAEVAPSISVTSTFRAPLSPDGSLQEDIDFRNPQRHVYSRYTQSVSTRAERVLSKINGGFAITYASGLAASYAALVYFHPKRIAITGGYPGFHNTIDVDKRSGDLPLIHNTIDVYKRSRSGDLPLIGLDDELQPGDLCWLETPLNPTGEARDIKYYADKVHAAGGKLIVDSTFAPPPLQYPFKWGADMVLHSGTKYFGGHSDLLSGVLIVPIEAEWKILFAHRTFLGSMMGSLESWLLLRSLRTLHLRVPRQSETAAGLAEWLSHAAGGREWDGIPAGVIDKVWHSSLQGTDSRGFSPRYQLEGGWNPTFSILLTDSEYARLLPHSLQYFVPATSLGSVESLIDQRATVDPSADPRLVRISVGVEDLEDLKEDLRRAFQAIIRPRAKL</sequence>
<evidence type="ECO:0000256" key="4">
    <source>
        <dbReference type="RuleBase" id="RU362118"/>
    </source>
</evidence>
<dbReference type="AlphaFoldDB" id="A0A2H3JG67"/>
<organism evidence="5 6">
    <name type="scientific">Wolfiporia cocos (strain MD-104)</name>
    <name type="common">Brown rot fungus</name>
    <dbReference type="NCBI Taxonomy" id="742152"/>
    <lineage>
        <taxon>Eukaryota</taxon>
        <taxon>Fungi</taxon>
        <taxon>Dikarya</taxon>
        <taxon>Basidiomycota</taxon>
        <taxon>Agaricomycotina</taxon>
        <taxon>Agaricomycetes</taxon>
        <taxon>Polyporales</taxon>
        <taxon>Phaeolaceae</taxon>
        <taxon>Wolfiporia</taxon>
    </lineage>
</organism>
<dbReference type="InterPro" id="IPR015424">
    <property type="entry name" value="PyrdxlP-dep_Trfase"/>
</dbReference>
<protein>
    <submittedName>
        <fullName evidence="5">Cystathionine gamma-synthase</fullName>
    </submittedName>
</protein>
<evidence type="ECO:0000256" key="3">
    <source>
        <dbReference type="PIRSR" id="PIRSR001434-2"/>
    </source>
</evidence>
<comment type="cofactor">
    <cofactor evidence="1 4">
        <name>pyridoxal 5'-phosphate</name>
        <dbReference type="ChEBI" id="CHEBI:597326"/>
    </cofactor>
</comment>
<dbReference type="STRING" id="742152.A0A2H3JG67"/>
<evidence type="ECO:0000313" key="6">
    <source>
        <dbReference type="Proteomes" id="UP000218811"/>
    </source>
</evidence>
<dbReference type="Pfam" id="PF01053">
    <property type="entry name" value="Cys_Met_Meta_PP"/>
    <property type="match status" value="1"/>
</dbReference>
<dbReference type="OMA" id="WGADLIM"/>
<dbReference type="PROSITE" id="PS00868">
    <property type="entry name" value="CYS_MET_METAB_PP"/>
    <property type="match status" value="1"/>
</dbReference>
<dbReference type="SUPFAM" id="SSF53383">
    <property type="entry name" value="PLP-dependent transferases"/>
    <property type="match status" value="1"/>
</dbReference>
<evidence type="ECO:0000256" key="1">
    <source>
        <dbReference type="ARBA" id="ARBA00001933"/>
    </source>
</evidence>
<feature type="modified residue" description="N6-(pyridoxal phosphate)lysine" evidence="3">
    <location>
        <position position="220"/>
    </location>
</feature>
<dbReference type="Gene3D" id="3.90.1150.10">
    <property type="entry name" value="Aspartate Aminotransferase, domain 1"/>
    <property type="match status" value="1"/>
</dbReference>
<dbReference type="PIRSF" id="PIRSF001434">
    <property type="entry name" value="CGS"/>
    <property type="match status" value="1"/>
</dbReference>
<dbReference type="GO" id="GO:0016846">
    <property type="term" value="F:carbon-sulfur lyase activity"/>
    <property type="evidence" value="ECO:0007669"/>
    <property type="project" value="TreeGrafter"/>
</dbReference>
<comment type="similarity">
    <text evidence="4">Belongs to the trans-sulfuration enzymes family.</text>
</comment>
<keyword evidence="2 3" id="KW-0663">Pyridoxal phosphate</keyword>
<dbReference type="InterPro" id="IPR015421">
    <property type="entry name" value="PyrdxlP-dep_Trfase_major"/>
</dbReference>
<dbReference type="GO" id="GO:0030170">
    <property type="term" value="F:pyridoxal phosphate binding"/>
    <property type="evidence" value="ECO:0007669"/>
    <property type="project" value="InterPro"/>
</dbReference>
<dbReference type="Proteomes" id="UP000218811">
    <property type="component" value="Unassembled WGS sequence"/>
</dbReference>
<dbReference type="GO" id="GO:0019346">
    <property type="term" value="P:transsulfuration"/>
    <property type="evidence" value="ECO:0007669"/>
    <property type="project" value="InterPro"/>
</dbReference>
<dbReference type="PANTHER" id="PTHR11808:SF35">
    <property type="entry name" value="CYSTATHIONINE GAMMA-SYNTHASE (AFU_ORTHOLOGUE AFUA_7G01590)"/>
    <property type="match status" value="1"/>
</dbReference>
<dbReference type="EMBL" id="KB467854">
    <property type="protein sequence ID" value="PCH35704.1"/>
    <property type="molecule type" value="Genomic_DNA"/>
</dbReference>
<gene>
    <name evidence="5" type="ORF">WOLCODRAFT_140034</name>
</gene>
<accession>A0A2H3JG67</accession>
<dbReference type="InterPro" id="IPR000277">
    <property type="entry name" value="Cys/Met-Metab_PyrdxlP-dep_enz"/>
</dbReference>
<dbReference type="InterPro" id="IPR015422">
    <property type="entry name" value="PyrdxlP-dep_Trfase_small"/>
</dbReference>
<dbReference type="InterPro" id="IPR054542">
    <property type="entry name" value="Cys_met_metab_PP"/>
</dbReference>
<evidence type="ECO:0000313" key="5">
    <source>
        <dbReference type="EMBL" id="PCH35704.1"/>
    </source>
</evidence>
<name>A0A2H3JG67_WOLCO</name>
<reference evidence="5 6" key="1">
    <citation type="journal article" date="2012" name="Science">
        <title>The Paleozoic origin of enzymatic lignin decomposition reconstructed from 31 fungal genomes.</title>
        <authorList>
            <person name="Floudas D."/>
            <person name="Binder M."/>
            <person name="Riley R."/>
            <person name="Barry K."/>
            <person name="Blanchette R.A."/>
            <person name="Henrissat B."/>
            <person name="Martinez A.T."/>
            <person name="Otillar R."/>
            <person name="Spatafora J.W."/>
            <person name="Yadav J.S."/>
            <person name="Aerts A."/>
            <person name="Benoit I."/>
            <person name="Boyd A."/>
            <person name="Carlson A."/>
            <person name="Copeland A."/>
            <person name="Coutinho P.M."/>
            <person name="de Vries R.P."/>
            <person name="Ferreira P."/>
            <person name="Findley K."/>
            <person name="Foster B."/>
            <person name="Gaskell J."/>
            <person name="Glotzer D."/>
            <person name="Gorecki P."/>
            <person name="Heitman J."/>
            <person name="Hesse C."/>
            <person name="Hori C."/>
            <person name="Igarashi K."/>
            <person name="Jurgens J.A."/>
            <person name="Kallen N."/>
            <person name="Kersten P."/>
            <person name="Kohler A."/>
            <person name="Kuees U."/>
            <person name="Kumar T.K.A."/>
            <person name="Kuo A."/>
            <person name="LaButti K."/>
            <person name="Larrondo L.F."/>
            <person name="Lindquist E."/>
            <person name="Ling A."/>
            <person name="Lombard V."/>
            <person name="Lucas S."/>
            <person name="Lundell T."/>
            <person name="Martin R."/>
            <person name="McLaughlin D.J."/>
            <person name="Morgenstern I."/>
            <person name="Morin E."/>
            <person name="Murat C."/>
            <person name="Nagy L.G."/>
            <person name="Nolan M."/>
            <person name="Ohm R.A."/>
            <person name="Patyshakuliyeva A."/>
            <person name="Rokas A."/>
            <person name="Ruiz-Duenas F.J."/>
            <person name="Sabat G."/>
            <person name="Salamov A."/>
            <person name="Samejima M."/>
            <person name="Schmutz J."/>
            <person name="Slot J.C."/>
            <person name="St John F."/>
            <person name="Stenlid J."/>
            <person name="Sun H."/>
            <person name="Sun S."/>
            <person name="Syed K."/>
            <person name="Tsang A."/>
            <person name="Wiebenga A."/>
            <person name="Young D."/>
            <person name="Pisabarro A."/>
            <person name="Eastwood D.C."/>
            <person name="Martin F."/>
            <person name="Cullen D."/>
            <person name="Grigoriev I.V."/>
            <person name="Hibbett D.S."/>
        </authorList>
    </citation>
    <scope>NUCLEOTIDE SEQUENCE [LARGE SCALE GENOMIC DNA]</scope>
    <source>
        <strain evidence="5 6">MD-104</strain>
    </source>
</reference>
<dbReference type="GO" id="GO:0005737">
    <property type="term" value="C:cytoplasm"/>
    <property type="evidence" value="ECO:0007669"/>
    <property type="project" value="TreeGrafter"/>
</dbReference>
<dbReference type="Gene3D" id="3.40.640.10">
    <property type="entry name" value="Type I PLP-dependent aspartate aminotransferase-like (Major domain)"/>
    <property type="match status" value="1"/>
</dbReference>